<dbReference type="InterPro" id="IPR027417">
    <property type="entry name" value="P-loop_NTPase"/>
</dbReference>
<dbReference type="HOGENOM" id="CLU_1082471_0_0_1"/>
<evidence type="ECO:0000259" key="1">
    <source>
        <dbReference type="Pfam" id="PF01926"/>
    </source>
</evidence>
<dbReference type="EMBL" id="KN837124">
    <property type="protein sequence ID" value="KIJ43193.1"/>
    <property type="molecule type" value="Genomic_DNA"/>
</dbReference>
<name>A0A0C9UJF2_SPHS4</name>
<feature type="domain" description="G" evidence="1">
    <location>
        <begin position="14"/>
        <end position="134"/>
    </location>
</feature>
<dbReference type="SUPFAM" id="SSF52540">
    <property type="entry name" value="P-loop containing nucleoside triphosphate hydrolases"/>
    <property type="match status" value="1"/>
</dbReference>
<dbReference type="AlphaFoldDB" id="A0A0C9UJF2"/>
<evidence type="ECO:0000313" key="3">
    <source>
        <dbReference type="Proteomes" id="UP000054279"/>
    </source>
</evidence>
<proteinExistence type="predicted"/>
<keyword evidence="3" id="KW-1185">Reference proteome</keyword>
<reference evidence="2 3" key="1">
    <citation type="submission" date="2014-06" db="EMBL/GenBank/DDBJ databases">
        <title>Evolutionary Origins and Diversification of the Mycorrhizal Mutualists.</title>
        <authorList>
            <consortium name="DOE Joint Genome Institute"/>
            <consortium name="Mycorrhizal Genomics Consortium"/>
            <person name="Kohler A."/>
            <person name="Kuo A."/>
            <person name="Nagy L.G."/>
            <person name="Floudas D."/>
            <person name="Copeland A."/>
            <person name="Barry K.W."/>
            <person name="Cichocki N."/>
            <person name="Veneault-Fourrey C."/>
            <person name="LaButti K."/>
            <person name="Lindquist E.A."/>
            <person name="Lipzen A."/>
            <person name="Lundell T."/>
            <person name="Morin E."/>
            <person name="Murat C."/>
            <person name="Riley R."/>
            <person name="Ohm R."/>
            <person name="Sun H."/>
            <person name="Tunlid A."/>
            <person name="Henrissat B."/>
            <person name="Grigoriev I.V."/>
            <person name="Hibbett D.S."/>
            <person name="Martin F."/>
        </authorList>
    </citation>
    <scope>NUCLEOTIDE SEQUENCE [LARGE SCALE GENOMIC DNA]</scope>
    <source>
        <strain evidence="2 3">SS14</strain>
    </source>
</reference>
<dbReference type="Proteomes" id="UP000054279">
    <property type="component" value="Unassembled WGS sequence"/>
</dbReference>
<evidence type="ECO:0000313" key="2">
    <source>
        <dbReference type="EMBL" id="KIJ43193.1"/>
    </source>
</evidence>
<dbReference type="InterPro" id="IPR006073">
    <property type="entry name" value="GTP-bd"/>
</dbReference>
<dbReference type="Pfam" id="PF01926">
    <property type="entry name" value="MMR_HSR1"/>
    <property type="match status" value="1"/>
</dbReference>
<accession>A0A0C9UJF2</accession>
<dbReference type="Gene3D" id="3.40.50.300">
    <property type="entry name" value="P-loop containing nucleotide triphosphate hydrolases"/>
    <property type="match status" value="1"/>
</dbReference>
<protein>
    <recommendedName>
        <fullName evidence="1">G domain-containing protein</fullName>
    </recommendedName>
</protein>
<organism evidence="2 3">
    <name type="scientific">Sphaerobolus stellatus (strain SS14)</name>
    <dbReference type="NCBI Taxonomy" id="990650"/>
    <lineage>
        <taxon>Eukaryota</taxon>
        <taxon>Fungi</taxon>
        <taxon>Dikarya</taxon>
        <taxon>Basidiomycota</taxon>
        <taxon>Agaricomycotina</taxon>
        <taxon>Agaricomycetes</taxon>
        <taxon>Phallomycetidae</taxon>
        <taxon>Geastrales</taxon>
        <taxon>Sphaerobolaceae</taxon>
        <taxon>Sphaerobolus</taxon>
    </lineage>
</organism>
<sequence length="257" mass="28378">MDSIATSPSYRYRLLVVGKSGTGKSTLINDAFLEDLATVSHTEEAVSCDITIPLFPSYEKDFIVHDSPGFETEQTGNKSVKEFIDSRGKSGVDPKERLHAVWLCVRADGGFDAADATILAPLLGTQVPIIIVFTQFDKLLELGAKDSDKFSIESAEETFKQALKIAEKELEAVLNKGGDGFRKLSLVPLGEDVPKLKDHHYVYFTKTSELAGEDDFSQPAKEEEQTKTLTGLIEGTEMLINLNIEELEIHVDNRNSH</sequence>
<gene>
    <name evidence="2" type="ORF">M422DRAFT_30933</name>
</gene>
<dbReference type="OrthoDB" id="391988at2759"/>
<dbReference type="GO" id="GO:0005525">
    <property type="term" value="F:GTP binding"/>
    <property type="evidence" value="ECO:0007669"/>
    <property type="project" value="InterPro"/>
</dbReference>